<dbReference type="EMBL" id="AP022565">
    <property type="protein sequence ID" value="BBX28402.1"/>
    <property type="molecule type" value="Genomic_DNA"/>
</dbReference>
<keyword evidence="4" id="KW-1185">Reference proteome</keyword>
<keyword evidence="2" id="KW-0472">Membrane</keyword>
<dbReference type="Pfam" id="PF19516">
    <property type="entry name" value="DUF6049"/>
    <property type="match status" value="2"/>
</dbReference>
<dbReference type="Proteomes" id="UP000466906">
    <property type="component" value="Chromosome"/>
</dbReference>
<dbReference type="RefSeq" id="WP_163666035.1">
    <property type="nucleotide sequence ID" value="NZ_AP022565.1"/>
</dbReference>
<feature type="region of interest" description="Disordered" evidence="1">
    <location>
        <begin position="193"/>
        <end position="217"/>
    </location>
</feature>
<feature type="compositionally biased region" description="Low complexity" evidence="1">
    <location>
        <begin position="197"/>
        <end position="208"/>
    </location>
</feature>
<organism evidence="3 4">
    <name type="scientific">Mycolicibacterium alvei</name>
    <dbReference type="NCBI Taxonomy" id="67081"/>
    <lineage>
        <taxon>Bacteria</taxon>
        <taxon>Bacillati</taxon>
        <taxon>Actinomycetota</taxon>
        <taxon>Actinomycetes</taxon>
        <taxon>Mycobacteriales</taxon>
        <taxon>Mycobacteriaceae</taxon>
        <taxon>Mycolicibacterium</taxon>
    </lineage>
</organism>
<accession>A0A6N4UYA0</accession>
<reference evidence="3 4" key="1">
    <citation type="journal article" date="2019" name="Emerg. Microbes Infect.">
        <title>Comprehensive subspecies identification of 175 nontuberculous mycobacteria species based on 7547 genomic profiles.</title>
        <authorList>
            <person name="Matsumoto Y."/>
            <person name="Kinjo T."/>
            <person name="Motooka D."/>
            <person name="Nabeya D."/>
            <person name="Jung N."/>
            <person name="Uechi K."/>
            <person name="Horii T."/>
            <person name="Iida T."/>
            <person name="Fujita J."/>
            <person name="Nakamura S."/>
        </authorList>
    </citation>
    <scope>NUCLEOTIDE SEQUENCE [LARGE SCALE GENOMIC DNA]</scope>
    <source>
        <strain evidence="3 4">JCM 12272</strain>
    </source>
</reference>
<evidence type="ECO:0000313" key="3">
    <source>
        <dbReference type="EMBL" id="BBX28402.1"/>
    </source>
</evidence>
<sequence length="826" mass="86264">MTAAPAVRRGLSLLAHTVVLAAVVVLFSVWSTAALPVLLPRASATEPGALPFLQIRIDRVTPEVVTTTSESVLTVSGAVLNVGDRPVRDVDIRMEHAQAVTSSSQLRTDLTGDVDGFEPVADFVTLAPEMQRGQSVAFTLSYPLRSDGAGSLHITEPGVYPVLINVNGTPDYGAPAKLDDARFLLPVLGVPTDRTSDNSSDSMSAADTLNSVVPPDTSHPVRMTMLWPLADRPRLAPGAPGGTVPVRLIDDSLATSLAPGGRLDTLLSAADFATGPTIDPGGQLRATLCLAVDPDLLVTVNAMTGGYVVNDGPDTGPGTLTRPGAGQEAAIGWLNRLRALAGRLCVAPTTYAQADLAALYRVNDPGLSTIATKGAADIVDQLLGITSVRGATILAEGPLSRPTLDLLATQGETVALAAAQVSTQHSETDAPETADLTPVRYRQGVVAAGFDAAVGAALSAAGTDPSTPTYLDPSLDVPVRHDSQTARRQDALGALLWHGLTPDEQPRTQILMPPMVWSLDAADAQAILTTVATTIHAGLAVPRPLPAVIAEGNAVPRQPLQPAPPDVLGNPRGGVDASVDTGIRSVVGRLWGLTAALTTDLRTGLTGMQYTAPLREDLLRGLSRSVPPESRESLAEQRLAAVAHSVDDMFGAVRIVNPGGAYTLATERSPLPLALRNDLPVPVRVRLQVDAPPGMTVTDLGEIELPPGYLPLRVPIEVHFTQRVAVDVSLQTTDGLALGEPVRLSVHSNAYGKVLFFITLSAAAVLVALAGRRLWHRFRGQPDRADLLPPGEHPDPLDVAMAFNDSTDASAAPVSPPAPATSPDRP</sequence>
<protein>
    <recommendedName>
        <fullName evidence="5">Secreted protein</fullName>
    </recommendedName>
</protein>
<evidence type="ECO:0000313" key="4">
    <source>
        <dbReference type="Proteomes" id="UP000466906"/>
    </source>
</evidence>
<gene>
    <name evidence="3" type="ORF">MALV_35270</name>
</gene>
<proteinExistence type="predicted"/>
<feature type="transmembrane region" description="Helical" evidence="2">
    <location>
        <begin position="750"/>
        <end position="771"/>
    </location>
</feature>
<evidence type="ECO:0008006" key="5">
    <source>
        <dbReference type="Google" id="ProtNLM"/>
    </source>
</evidence>
<evidence type="ECO:0000256" key="1">
    <source>
        <dbReference type="SAM" id="MobiDB-lite"/>
    </source>
</evidence>
<dbReference type="InterPro" id="IPR046112">
    <property type="entry name" value="DUF6049"/>
</dbReference>
<feature type="region of interest" description="Disordered" evidence="1">
    <location>
        <begin position="803"/>
        <end position="826"/>
    </location>
</feature>
<keyword evidence="2" id="KW-0812">Transmembrane</keyword>
<name>A0A6N4UYA0_9MYCO</name>
<keyword evidence="2" id="KW-1133">Transmembrane helix</keyword>
<dbReference type="AlphaFoldDB" id="A0A6N4UYA0"/>
<dbReference type="KEGG" id="malv:MALV_35270"/>
<evidence type="ECO:0000256" key="2">
    <source>
        <dbReference type="SAM" id="Phobius"/>
    </source>
</evidence>